<dbReference type="PIRSF" id="PIRSF000883">
    <property type="entry name" value="Pesterase_MJ0912"/>
    <property type="match status" value="1"/>
</dbReference>
<dbReference type="Proteomes" id="UP000190080">
    <property type="component" value="Unassembled WGS sequence"/>
</dbReference>
<dbReference type="Gene3D" id="3.60.21.10">
    <property type="match status" value="1"/>
</dbReference>
<protein>
    <submittedName>
        <fullName evidence="3">Phosphodiesterase</fullName>
    </submittedName>
</protein>
<dbReference type="InterPro" id="IPR050126">
    <property type="entry name" value="Ap4A_hydrolase"/>
</dbReference>
<dbReference type="Pfam" id="PF12850">
    <property type="entry name" value="Metallophos_2"/>
    <property type="match status" value="1"/>
</dbReference>
<dbReference type="SUPFAM" id="SSF56300">
    <property type="entry name" value="Metallo-dependent phosphatases"/>
    <property type="match status" value="1"/>
</dbReference>
<dbReference type="InterPro" id="IPR011152">
    <property type="entry name" value="Pesterase_MJ0912"/>
</dbReference>
<name>A0A1V4IM00_9CLOT</name>
<dbReference type="InterPro" id="IPR024654">
    <property type="entry name" value="Calcineurin-like_PHP_lpxH"/>
</dbReference>
<dbReference type="GO" id="GO:0016791">
    <property type="term" value="F:phosphatase activity"/>
    <property type="evidence" value="ECO:0007669"/>
    <property type="project" value="TreeGrafter"/>
</dbReference>
<dbReference type="STRING" id="1450648.CLORY_24520"/>
<proteinExistence type="inferred from homology"/>
<evidence type="ECO:0000313" key="3">
    <source>
        <dbReference type="EMBL" id="OPJ61058.1"/>
    </source>
</evidence>
<accession>A0A1V4IM00</accession>
<dbReference type="EMBL" id="MZGV01000025">
    <property type="protein sequence ID" value="OPJ61058.1"/>
    <property type="molecule type" value="Genomic_DNA"/>
</dbReference>
<organism evidence="3 4">
    <name type="scientific">Clostridium oryzae</name>
    <dbReference type="NCBI Taxonomy" id="1450648"/>
    <lineage>
        <taxon>Bacteria</taxon>
        <taxon>Bacillati</taxon>
        <taxon>Bacillota</taxon>
        <taxon>Clostridia</taxon>
        <taxon>Eubacteriales</taxon>
        <taxon>Clostridiaceae</taxon>
        <taxon>Clostridium</taxon>
    </lineage>
</organism>
<dbReference type="PANTHER" id="PTHR42850">
    <property type="entry name" value="METALLOPHOSPHOESTERASE"/>
    <property type="match status" value="1"/>
</dbReference>
<reference evidence="3 4" key="1">
    <citation type="submission" date="2017-03" db="EMBL/GenBank/DDBJ databases">
        <title>Genome sequence of Clostridium oryzae DSM 28571.</title>
        <authorList>
            <person name="Poehlein A."/>
            <person name="Daniel R."/>
        </authorList>
    </citation>
    <scope>NUCLEOTIDE SEQUENCE [LARGE SCALE GENOMIC DNA]</scope>
    <source>
        <strain evidence="3 4">DSM 28571</strain>
    </source>
</reference>
<gene>
    <name evidence="3" type="ORF">CLORY_24520</name>
</gene>
<dbReference type="RefSeq" id="WP_079424831.1">
    <property type="nucleotide sequence ID" value="NZ_MZGV01000025.1"/>
</dbReference>
<evidence type="ECO:0000256" key="1">
    <source>
        <dbReference type="ARBA" id="ARBA00008950"/>
    </source>
</evidence>
<comment type="caution">
    <text evidence="3">The sequence shown here is derived from an EMBL/GenBank/DDBJ whole genome shotgun (WGS) entry which is preliminary data.</text>
</comment>
<keyword evidence="4" id="KW-1185">Reference proteome</keyword>
<dbReference type="OrthoDB" id="9800565at2"/>
<dbReference type="GO" id="GO:0005737">
    <property type="term" value="C:cytoplasm"/>
    <property type="evidence" value="ECO:0007669"/>
    <property type="project" value="TreeGrafter"/>
</dbReference>
<dbReference type="AlphaFoldDB" id="A0A1V4IM00"/>
<evidence type="ECO:0000313" key="4">
    <source>
        <dbReference type="Proteomes" id="UP000190080"/>
    </source>
</evidence>
<feature type="domain" description="Calcineurin-like phosphoesterase" evidence="2">
    <location>
        <begin position="6"/>
        <end position="183"/>
    </location>
</feature>
<comment type="similarity">
    <text evidence="1">Belongs to the metallophosphoesterase superfamily. YfcE family.</text>
</comment>
<evidence type="ECO:0000259" key="2">
    <source>
        <dbReference type="Pfam" id="PF12850"/>
    </source>
</evidence>
<dbReference type="InterPro" id="IPR029052">
    <property type="entry name" value="Metallo-depent_PP-like"/>
</dbReference>
<sequence>MGNINRIAVVADIHANMHAFKMFIDYLNARPDIGTVLNLGDFLQLGPNPNEVFDIVMNDKRFINILGNNEIELFEDIDDEENNDRYKHKTWTKDTIGNDRINKLAQIPRSKCVEVWGKKFMLIHTVVEQYVDLDELKNCEYVFMGHTHQQTFGSYWKERKVMNPGSIGYNPNGIINFAIIEFDGDIMNFIFKTMKYNPQLLKKDLVENEVPGTKGIVRYLVDGD</sequence>